<dbReference type="InterPro" id="IPR007110">
    <property type="entry name" value="Ig-like_dom"/>
</dbReference>
<dbReference type="Gene3D" id="2.60.40.10">
    <property type="entry name" value="Immunoglobulins"/>
    <property type="match status" value="2"/>
</dbReference>
<evidence type="ECO:0000313" key="3">
    <source>
        <dbReference type="Proteomes" id="UP000440578"/>
    </source>
</evidence>
<gene>
    <name evidence="2" type="primary">zig-8_1</name>
    <name evidence="2" type="ORF">FJT64_010437</name>
</gene>
<dbReference type="SUPFAM" id="SSF48726">
    <property type="entry name" value="Immunoglobulin"/>
    <property type="match status" value="2"/>
</dbReference>
<dbReference type="AlphaFoldDB" id="A0A6A4V592"/>
<comment type="caution">
    <text evidence="2">The sequence shown here is derived from an EMBL/GenBank/DDBJ whole genome shotgun (WGS) entry which is preliminary data.</text>
</comment>
<name>A0A6A4V592_AMPAM</name>
<dbReference type="InterPro" id="IPR013783">
    <property type="entry name" value="Ig-like_fold"/>
</dbReference>
<dbReference type="OrthoDB" id="6346662at2759"/>
<dbReference type="EMBL" id="VIIS01001880">
    <property type="protein sequence ID" value="KAF0291447.1"/>
    <property type="molecule type" value="Genomic_DNA"/>
</dbReference>
<organism evidence="2 3">
    <name type="scientific">Amphibalanus amphitrite</name>
    <name type="common">Striped barnacle</name>
    <name type="synonym">Balanus amphitrite</name>
    <dbReference type="NCBI Taxonomy" id="1232801"/>
    <lineage>
        <taxon>Eukaryota</taxon>
        <taxon>Metazoa</taxon>
        <taxon>Ecdysozoa</taxon>
        <taxon>Arthropoda</taxon>
        <taxon>Crustacea</taxon>
        <taxon>Multicrustacea</taxon>
        <taxon>Cirripedia</taxon>
        <taxon>Thoracica</taxon>
        <taxon>Thoracicalcarea</taxon>
        <taxon>Balanomorpha</taxon>
        <taxon>Balanoidea</taxon>
        <taxon>Balanidae</taxon>
        <taxon>Amphibalaninae</taxon>
        <taxon>Amphibalanus</taxon>
    </lineage>
</organism>
<dbReference type="PROSITE" id="PS50835">
    <property type="entry name" value="IG_LIKE"/>
    <property type="match status" value="1"/>
</dbReference>
<protein>
    <submittedName>
        <fullName evidence="2">Zwei Ig domain protein zig-8</fullName>
    </submittedName>
</protein>
<dbReference type="InterPro" id="IPR036179">
    <property type="entry name" value="Ig-like_dom_sf"/>
</dbReference>
<proteinExistence type="predicted"/>
<evidence type="ECO:0000259" key="1">
    <source>
        <dbReference type="PROSITE" id="PS50835"/>
    </source>
</evidence>
<evidence type="ECO:0000313" key="2">
    <source>
        <dbReference type="EMBL" id="KAF0291447.1"/>
    </source>
</evidence>
<feature type="domain" description="Ig-like" evidence="1">
    <location>
        <begin position="108"/>
        <end position="201"/>
    </location>
</feature>
<reference evidence="2 3" key="1">
    <citation type="submission" date="2019-07" db="EMBL/GenBank/DDBJ databases">
        <title>Draft genome assembly of a fouling barnacle, Amphibalanus amphitrite (Darwin, 1854): The first reference genome for Thecostraca.</title>
        <authorList>
            <person name="Kim W."/>
        </authorList>
    </citation>
    <scope>NUCLEOTIDE SEQUENCE [LARGE SCALE GENOMIC DNA]</scope>
    <source>
        <strain evidence="2">SNU_AA5</strain>
        <tissue evidence="2">Soma without cirri and trophi</tissue>
    </source>
</reference>
<dbReference type="GO" id="GO:0032589">
    <property type="term" value="C:neuron projection membrane"/>
    <property type="evidence" value="ECO:0007669"/>
    <property type="project" value="TreeGrafter"/>
</dbReference>
<dbReference type="InterPro" id="IPR003599">
    <property type="entry name" value="Ig_sub"/>
</dbReference>
<dbReference type="SMART" id="SM00409">
    <property type="entry name" value="IG"/>
    <property type="match status" value="2"/>
</dbReference>
<dbReference type="GO" id="GO:0050808">
    <property type="term" value="P:synapse organization"/>
    <property type="evidence" value="ECO:0007669"/>
    <property type="project" value="TreeGrafter"/>
</dbReference>
<dbReference type="SMART" id="SM00408">
    <property type="entry name" value="IGc2"/>
    <property type="match status" value="2"/>
</dbReference>
<sequence>MVLRLQTIPWNSRKYSIISVRFEINVPLTITSGLLRPQVSWGRGFEVLAVGLILFASDRRFQPLHQEYSQDWGLRILSVRASDAGWYFCQISTSPPVSHQIYLHVVDPQVEIIGGPELFIHQGSSVNLTCVIRRAHKMPENVRWTHENKLVEFDRSRSGVRVRTFYELHRTVSSVLISHVQPADSGAYYCDPDGLEHAKITVHVLADNNPAARTTSSASITDGGSSVLTVALLVSATRWLAEQKHPLEAL</sequence>
<dbReference type="InterPro" id="IPR037448">
    <property type="entry name" value="Zig-8"/>
</dbReference>
<dbReference type="PANTHER" id="PTHR23279:SF36">
    <property type="entry name" value="DEFECTIVE PROBOSCIS EXTENSION RESPONSE 9, ISOFORM A"/>
    <property type="match status" value="1"/>
</dbReference>
<keyword evidence="3" id="KW-1185">Reference proteome</keyword>
<dbReference type="PANTHER" id="PTHR23279">
    <property type="entry name" value="DEFECTIVE PROBOSCIS EXTENSION RESPONSE DPR -RELATED"/>
    <property type="match status" value="1"/>
</dbReference>
<dbReference type="Proteomes" id="UP000440578">
    <property type="component" value="Unassembled WGS sequence"/>
</dbReference>
<dbReference type="InterPro" id="IPR003598">
    <property type="entry name" value="Ig_sub2"/>
</dbReference>
<dbReference type="Pfam" id="PF13927">
    <property type="entry name" value="Ig_3"/>
    <property type="match status" value="1"/>
</dbReference>
<accession>A0A6A4V592</accession>